<evidence type="ECO:0000313" key="1">
    <source>
        <dbReference type="EMBL" id="MBF9234487.1"/>
    </source>
</evidence>
<dbReference type="PROSITE" id="PS51365">
    <property type="entry name" value="RENAL_DIPEPTIDASE_2"/>
    <property type="match status" value="1"/>
</dbReference>
<protein>
    <submittedName>
        <fullName evidence="1">Dipeptidase</fullName>
    </submittedName>
</protein>
<dbReference type="GO" id="GO:0070573">
    <property type="term" value="F:metallodipeptidase activity"/>
    <property type="evidence" value="ECO:0007669"/>
    <property type="project" value="InterPro"/>
</dbReference>
<dbReference type="CDD" id="cd01301">
    <property type="entry name" value="rDP_like"/>
    <property type="match status" value="1"/>
</dbReference>
<organism evidence="1 2">
    <name type="scientific">Microvirga alba</name>
    <dbReference type="NCBI Taxonomy" id="2791025"/>
    <lineage>
        <taxon>Bacteria</taxon>
        <taxon>Pseudomonadati</taxon>
        <taxon>Pseudomonadota</taxon>
        <taxon>Alphaproteobacteria</taxon>
        <taxon>Hyphomicrobiales</taxon>
        <taxon>Methylobacteriaceae</taxon>
        <taxon>Microvirga</taxon>
    </lineage>
</organism>
<dbReference type="PANTHER" id="PTHR10443:SF12">
    <property type="entry name" value="DIPEPTIDASE"/>
    <property type="match status" value="1"/>
</dbReference>
<accession>A0A931FQC9</accession>
<dbReference type="InterPro" id="IPR032466">
    <property type="entry name" value="Metal_Hydrolase"/>
</dbReference>
<dbReference type="GO" id="GO:0006508">
    <property type="term" value="P:proteolysis"/>
    <property type="evidence" value="ECO:0007669"/>
    <property type="project" value="InterPro"/>
</dbReference>
<dbReference type="AlphaFoldDB" id="A0A931FQC9"/>
<dbReference type="Pfam" id="PF01244">
    <property type="entry name" value="Peptidase_M19"/>
    <property type="match status" value="1"/>
</dbReference>
<dbReference type="InterPro" id="IPR008257">
    <property type="entry name" value="Pept_M19"/>
</dbReference>
<dbReference type="PANTHER" id="PTHR10443">
    <property type="entry name" value="MICROSOMAL DIPEPTIDASE"/>
    <property type="match status" value="1"/>
</dbReference>
<dbReference type="SUPFAM" id="SSF51556">
    <property type="entry name" value="Metallo-dependent hydrolases"/>
    <property type="match status" value="1"/>
</dbReference>
<dbReference type="RefSeq" id="WP_196272469.1">
    <property type="nucleotide sequence ID" value="NZ_JADQDO010000006.1"/>
</dbReference>
<reference evidence="1" key="1">
    <citation type="submission" date="2020-11" db="EMBL/GenBank/DDBJ databases">
        <authorList>
            <person name="Kim M.K."/>
        </authorList>
    </citation>
    <scope>NUCLEOTIDE SEQUENCE</scope>
    <source>
        <strain evidence="1">BT350</strain>
    </source>
</reference>
<keyword evidence="2" id="KW-1185">Reference proteome</keyword>
<evidence type="ECO:0000313" key="2">
    <source>
        <dbReference type="Proteomes" id="UP000599312"/>
    </source>
</evidence>
<sequence length="348" mass="37089">MATNALVPVFDGHNDVLLRLSRSGSKTAAHDFLQEGSTGHLDLPRARAGGFAGGLFAVYVPSSTTGTGSDGKPEPLAPPLAEAQAAALELVSLLARMERVSDGGLKICRTGGDIRGAIAAGALAAVLHVEGAEMIDPDLNMLDVLHQAGLRSIGPVWSRSNIFGHGVPFRFPSSPDLGPGLTEAGKALVRACNELRIMVDLSHLNEQGFWDVAALSDAPLVASHSNVHALTPHSRNLTDRQLDAIRDSDGLVGVNFGTMFIRADGTKNPDTKLEELVRHIDYLVDRIGLDRVGLGSDYDGTTVPNDLRDASRLPALVATLRDKGYDDEAVRKICSENWIRVLEKTWGA</sequence>
<comment type="caution">
    <text evidence="1">The sequence shown here is derived from an EMBL/GenBank/DDBJ whole genome shotgun (WGS) entry which is preliminary data.</text>
</comment>
<dbReference type="EMBL" id="JADQDO010000006">
    <property type="protein sequence ID" value="MBF9234487.1"/>
    <property type="molecule type" value="Genomic_DNA"/>
</dbReference>
<gene>
    <name evidence="1" type="ORF">I2H38_14000</name>
</gene>
<name>A0A931FQC9_9HYPH</name>
<proteinExistence type="predicted"/>
<dbReference type="Proteomes" id="UP000599312">
    <property type="component" value="Unassembled WGS sequence"/>
</dbReference>
<dbReference type="Gene3D" id="3.20.20.140">
    <property type="entry name" value="Metal-dependent hydrolases"/>
    <property type="match status" value="1"/>
</dbReference>